<dbReference type="AlphaFoldDB" id="A0A1K1R428"/>
<protein>
    <submittedName>
        <fullName evidence="1">Uncharacterized protein</fullName>
    </submittedName>
</protein>
<proteinExistence type="predicted"/>
<accession>A0A1K1R428</accession>
<organism evidence="1 2">
    <name type="scientific">Sinomicrobium oceani</name>
    <dbReference type="NCBI Taxonomy" id="1150368"/>
    <lineage>
        <taxon>Bacteria</taxon>
        <taxon>Pseudomonadati</taxon>
        <taxon>Bacteroidota</taxon>
        <taxon>Flavobacteriia</taxon>
        <taxon>Flavobacteriales</taxon>
        <taxon>Flavobacteriaceae</taxon>
        <taxon>Sinomicrobium</taxon>
    </lineage>
</organism>
<reference evidence="1 2" key="1">
    <citation type="submission" date="2016-11" db="EMBL/GenBank/DDBJ databases">
        <authorList>
            <person name="Jaros S."/>
            <person name="Januszkiewicz K."/>
            <person name="Wedrychowicz H."/>
        </authorList>
    </citation>
    <scope>NUCLEOTIDE SEQUENCE [LARGE SCALE GENOMIC DNA]</scope>
    <source>
        <strain evidence="1 2">CGMCC 1.12145</strain>
    </source>
</reference>
<dbReference type="Proteomes" id="UP000182248">
    <property type="component" value="Unassembled WGS sequence"/>
</dbReference>
<dbReference type="EMBL" id="FPJE01000018">
    <property type="protein sequence ID" value="SFW66665.1"/>
    <property type="molecule type" value="Genomic_DNA"/>
</dbReference>
<keyword evidence="2" id="KW-1185">Reference proteome</keyword>
<gene>
    <name evidence="1" type="ORF">SAMN02927921_03147</name>
</gene>
<evidence type="ECO:0000313" key="2">
    <source>
        <dbReference type="Proteomes" id="UP000182248"/>
    </source>
</evidence>
<sequence length="95" mass="10903">MFFETLVTVAFSTFYPVNMRGNAANAIKSFICEYGLQGFQRAGVQATQNKLILTSFRPVLYLTVRYMQYIRLVPEQALKGRWEHAWGASVYGVNR</sequence>
<dbReference type="STRING" id="1150368.SAMN02927921_03147"/>
<evidence type="ECO:0000313" key="1">
    <source>
        <dbReference type="EMBL" id="SFW66665.1"/>
    </source>
</evidence>
<name>A0A1K1R428_9FLAO</name>